<gene>
    <name evidence="1" type="ORF">HMPREF3208_01400</name>
</gene>
<comment type="caution">
    <text evidence="1">The sequence shown here is derived from an EMBL/GenBank/DDBJ whole genome shotgun (WGS) entry which is preliminary data.</text>
</comment>
<name>A0A133NPB3_GARVA</name>
<dbReference type="AlphaFoldDB" id="A0A133NPB3"/>
<protein>
    <submittedName>
        <fullName evidence="1">Uncharacterized protein</fullName>
    </submittedName>
</protein>
<accession>A0A133NPB3</accession>
<organism evidence="1 2">
    <name type="scientific">Gardnerella vaginalis</name>
    <dbReference type="NCBI Taxonomy" id="2702"/>
    <lineage>
        <taxon>Bacteria</taxon>
        <taxon>Bacillati</taxon>
        <taxon>Actinomycetota</taxon>
        <taxon>Actinomycetes</taxon>
        <taxon>Bifidobacteriales</taxon>
        <taxon>Bifidobacteriaceae</taxon>
        <taxon>Gardnerella</taxon>
    </lineage>
</organism>
<proteinExistence type="predicted"/>
<evidence type="ECO:0000313" key="1">
    <source>
        <dbReference type="EMBL" id="KXA18131.1"/>
    </source>
</evidence>
<sequence length="59" mass="7157">MVRFEIFRTERGERQSRRLLIRRVKKKNRKISAMCTVINELACRVWGISLRALKEDWAH</sequence>
<dbReference type="EMBL" id="LRQB01000103">
    <property type="protein sequence ID" value="KXA18131.1"/>
    <property type="molecule type" value="Genomic_DNA"/>
</dbReference>
<evidence type="ECO:0000313" key="2">
    <source>
        <dbReference type="Proteomes" id="UP000070687"/>
    </source>
</evidence>
<reference evidence="1 2" key="1">
    <citation type="submission" date="2016-01" db="EMBL/GenBank/DDBJ databases">
        <authorList>
            <person name="Oliw E.H."/>
        </authorList>
    </citation>
    <scope>NUCLEOTIDE SEQUENCE [LARGE SCALE GENOMIC DNA]</scope>
    <source>
        <strain evidence="1 2">PSS_7772B</strain>
    </source>
</reference>
<dbReference type="Proteomes" id="UP000070687">
    <property type="component" value="Unassembled WGS sequence"/>
</dbReference>
<dbReference type="PATRIC" id="fig|2702.100.peg.1388"/>